<accession>A0ABR3H4L5</accession>
<sequence>MIDDYYYYNVTLFPIFLVSKDDLIRCNPCKGTFHYRCLNMTSAYFTANRSNLTATWYCPSCANITRRKGPDTPVGKHFVPQLNETTMSCDESFVEDSSSAAEHSRPCIYTLPATQTATSSNGMTYVEFLSLLDSKLDAKLDEKFDTFRTSVNKMIQSQITSAIENLKTDFTHTTDFLADEQQLDVMERRINSVEKVSRSRNLEIQAIPDRRNEDLVAIVRKICDTINVPVHDVDICSVRRIAKFNPDSSRPRNILLTLPSERQRDIILSAYKRYNKHHRSDPLNTGLLGIPGEKVNIYLAEHLSAECRELYAAARKFSRDHSFKYVWVKYGRVYLRKDDSSSAIFVKDLPTLGRLKKT</sequence>
<dbReference type="SUPFAM" id="SSF57903">
    <property type="entry name" value="FYVE/PHD zinc finger"/>
    <property type="match status" value="1"/>
</dbReference>
<dbReference type="InterPro" id="IPR011011">
    <property type="entry name" value="Znf_FYVE_PHD"/>
</dbReference>
<evidence type="ECO:0000259" key="5">
    <source>
        <dbReference type="Pfam" id="PF25298"/>
    </source>
</evidence>
<name>A0ABR3H4L5_LOXSC</name>
<proteinExistence type="predicted"/>
<dbReference type="Pfam" id="PF00628">
    <property type="entry name" value="PHD"/>
    <property type="match status" value="1"/>
</dbReference>
<evidence type="ECO:0000256" key="3">
    <source>
        <dbReference type="ARBA" id="ARBA00022833"/>
    </source>
</evidence>
<evidence type="ECO:0000256" key="1">
    <source>
        <dbReference type="ARBA" id="ARBA00022723"/>
    </source>
</evidence>
<dbReference type="InterPro" id="IPR019787">
    <property type="entry name" value="Znf_PHD-finger"/>
</dbReference>
<gene>
    <name evidence="6" type="ORF">ABMA27_010680</name>
</gene>
<feature type="domain" description="FP protein C-terminal" evidence="5">
    <location>
        <begin position="307"/>
        <end position="350"/>
    </location>
</feature>
<evidence type="ECO:0000259" key="4">
    <source>
        <dbReference type="Pfam" id="PF00628"/>
    </source>
</evidence>
<keyword evidence="3" id="KW-0862">Zinc</keyword>
<evidence type="ECO:0000313" key="6">
    <source>
        <dbReference type="EMBL" id="KAL0859530.1"/>
    </source>
</evidence>
<keyword evidence="7" id="KW-1185">Reference proteome</keyword>
<feature type="domain" description="PHD-type" evidence="4">
    <location>
        <begin position="20"/>
        <end position="61"/>
    </location>
</feature>
<keyword evidence="2" id="KW-0863">Zinc-finger</keyword>
<evidence type="ECO:0008006" key="8">
    <source>
        <dbReference type="Google" id="ProtNLM"/>
    </source>
</evidence>
<dbReference type="EMBL" id="JBEUOH010000027">
    <property type="protein sequence ID" value="KAL0859530.1"/>
    <property type="molecule type" value="Genomic_DNA"/>
</dbReference>
<dbReference type="InterPro" id="IPR013083">
    <property type="entry name" value="Znf_RING/FYVE/PHD"/>
</dbReference>
<evidence type="ECO:0000256" key="2">
    <source>
        <dbReference type="ARBA" id="ARBA00022771"/>
    </source>
</evidence>
<dbReference type="Pfam" id="PF25298">
    <property type="entry name" value="Baculo_FP_2nd"/>
    <property type="match status" value="1"/>
</dbReference>
<keyword evidence="1" id="KW-0479">Metal-binding</keyword>
<reference evidence="6 7" key="1">
    <citation type="submission" date="2024-06" db="EMBL/GenBank/DDBJ databases">
        <title>A chromosome-level genome assembly of beet webworm, Loxostege sticticalis.</title>
        <authorList>
            <person name="Zhang Y."/>
        </authorList>
    </citation>
    <scope>NUCLEOTIDE SEQUENCE [LARGE SCALE GENOMIC DNA]</scope>
    <source>
        <strain evidence="6">AQ026</strain>
        <tissue evidence="6">Whole body</tissue>
    </source>
</reference>
<protein>
    <recommendedName>
        <fullName evidence="8">Zinc finger PHD-type domain-containing protein</fullName>
    </recommendedName>
</protein>
<organism evidence="6 7">
    <name type="scientific">Loxostege sticticalis</name>
    <name type="common">Beet webworm moth</name>
    <dbReference type="NCBI Taxonomy" id="481309"/>
    <lineage>
        <taxon>Eukaryota</taxon>
        <taxon>Metazoa</taxon>
        <taxon>Ecdysozoa</taxon>
        <taxon>Arthropoda</taxon>
        <taxon>Hexapoda</taxon>
        <taxon>Insecta</taxon>
        <taxon>Pterygota</taxon>
        <taxon>Neoptera</taxon>
        <taxon>Endopterygota</taxon>
        <taxon>Lepidoptera</taxon>
        <taxon>Glossata</taxon>
        <taxon>Ditrysia</taxon>
        <taxon>Pyraloidea</taxon>
        <taxon>Crambidae</taxon>
        <taxon>Pyraustinae</taxon>
        <taxon>Loxostege</taxon>
    </lineage>
</organism>
<dbReference type="Gene3D" id="3.30.40.10">
    <property type="entry name" value="Zinc/RING finger domain, C3HC4 (zinc finger)"/>
    <property type="match status" value="1"/>
</dbReference>
<dbReference type="Proteomes" id="UP001549920">
    <property type="component" value="Unassembled WGS sequence"/>
</dbReference>
<comment type="caution">
    <text evidence="6">The sequence shown here is derived from an EMBL/GenBank/DDBJ whole genome shotgun (WGS) entry which is preliminary data.</text>
</comment>
<dbReference type="InterPro" id="IPR057251">
    <property type="entry name" value="FP_C"/>
</dbReference>
<evidence type="ECO:0000313" key="7">
    <source>
        <dbReference type="Proteomes" id="UP001549920"/>
    </source>
</evidence>